<dbReference type="EMBL" id="JAPEVB010000001">
    <property type="protein sequence ID" value="KAJ4396833.1"/>
    <property type="molecule type" value="Genomic_DNA"/>
</dbReference>
<dbReference type="Pfam" id="PF11735">
    <property type="entry name" value="CAP59_mtransfer"/>
    <property type="match status" value="1"/>
</dbReference>
<evidence type="ECO:0000313" key="1">
    <source>
        <dbReference type="EMBL" id="KAJ4396833.1"/>
    </source>
</evidence>
<dbReference type="Proteomes" id="UP001140453">
    <property type="component" value="Unassembled WGS sequence"/>
</dbReference>
<dbReference type="PANTHER" id="PTHR34144:SF7">
    <property type="entry name" value="EXPORT PROTEIN (CAP59), PUTATIVE (AFU_ORTHOLOGUE AFUA_7G05020)-RELATED"/>
    <property type="match status" value="1"/>
</dbReference>
<name>A0A9W8Z359_9PEZI</name>
<keyword evidence="2" id="KW-1185">Reference proteome</keyword>
<protein>
    <submittedName>
        <fullName evidence="1">Uncharacterized protein</fullName>
    </submittedName>
</protein>
<sequence>MILLAPHQLRRLRQQRRPLLALLLALFLLDALILLHGRPRTKRVALDQHEKDKPSVFIVSVHRNTANILPEWSAAVLALIDYLGNDKVYFSALESGSQDGTKAELSALADELDARGVSKTIDLGKDVYEQLEEMWTRPDPDGPRQQGWIWNEEDNVYDLRRITYLAKERNRAMQPLEELEKKGTKFDKILWINDVVFNTEDFATLLRTNDGNYAAACSMDYKHASQYYDTFALRDDLGQKTVSNFWPWFLSPTARVAAQRSEPMRVESCWNGMVLFDAAPFYGEEPLRFRAIPDSLADFHLEGSECCLIHADNPLSARESSGVWLNPNRRYVQCSTRNTRRHVPGALHDDHGRMGASMVAVESAIAVPSRMDFGREKGEKMAKCHASW</sequence>
<reference evidence="1" key="1">
    <citation type="submission" date="2022-10" db="EMBL/GenBank/DDBJ databases">
        <title>Tapping the CABI collections for fungal endophytes: first genome assemblies for Collariella, Neodidymelliopsis, Ascochyta clinopodiicola, Didymella pomorum, Didymosphaeria variabile, Neocosmospora piperis and Neocucurbitaria cava.</title>
        <authorList>
            <person name="Hill R."/>
        </authorList>
    </citation>
    <scope>NUCLEOTIDE SEQUENCE</scope>
    <source>
        <strain evidence="1">IMI 355082</strain>
    </source>
</reference>
<dbReference type="InterPro" id="IPR021047">
    <property type="entry name" value="Mannosyltransferase_CMT1"/>
</dbReference>
<gene>
    <name evidence="1" type="ORF">N0V93_001055</name>
</gene>
<comment type="caution">
    <text evidence="1">The sequence shown here is derived from an EMBL/GenBank/DDBJ whole genome shotgun (WGS) entry which is preliminary data.</text>
</comment>
<proteinExistence type="predicted"/>
<organism evidence="1 2">
    <name type="scientific">Gnomoniopsis smithogilvyi</name>
    <dbReference type="NCBI Taxonomy" id="1191159"/>
    <lineage>
        <taxon>Eukaryota</taxon>
        <taxon>Fungi</taxon>
        <taxon>Dikarya</taxon>
        <taxon>Ascomycota</taxon>
        <taxon>Pezizomycotina</taxon>
        <taxon>Sordariomycetes</taxon>
        <taxon>Sordariomycetidae</taxon>
        <taxon>Diaporthales</taxon>
        <taxon>Gnomoniaceae</taxon>
        <taxon>Gnomoniopsis</taxon>
    </lineage>
</organism>
<evidence type="ECO:0000313" key="2">
    <source>
        <dbReference type="Proteomes" id="UP001140453"/>
    </source>
</evidence>
<dbReference type="PANTHER" id="PTHR34144">
    <property type="entry name" value="CHROMOSOME 8, WHOLE GENOME SHOTGUN SEQUENCE"/>
    <property type="match status" value="1"/>
</dbReference>
<accession>A0A9W8Z359</accession>
<dbReference type="OrthoDB" id="262547at2759"/>
<dbReference type="AlphaFoldDB" id="A0A9W8Z359"/>